<protein>
    <recommendedName>
        <fullName evidence="3">Protein kinase domain-containing protein</fullName>
    </recommendedName>
</protein>
<keyword evidence="2" id="KW-1185">Reference proteome</keyword>
<comment type="caution">
    <text evidence="1">The sequence shown here is derived from an EMBL/GenBank/DDBJ whole genome shotgun (WGS) entry which is preliminary data.</text>
</comment>
<proteinExistence type="predicted"/>
<dbReference type="InterPro" id="IPR011009">
    <property type="entry name" value="Kinase-like_dom_sf"/>
</dbReference>
<accession>A0AAD5YJB7</accession>
<reference evidence="1" key="1">
    <citation type="submission" date="2022-07" db="EMBL/GenBank/DDBJ databases">
        <title>Genome Sequence of Physisporinus lineatus.</title>
        <authorList>
            <person name="Buettner E."/>
        </authorList>
    </citation>
    <scope>NUCLEOTIDE SEQUENCE</scope>
    <source>
        <strain evidence="1">VT162</strain>
    </source>
</reference>
<name>A0AAD5YJB7_9APHY</name>
<dbReference type="SUPFAM" id="SSF56112">
    <property type="entry name" value="Protein kinase-like (PK-like)"/>
    <property type="match status" value="1"/>
</dbReference>
<dbReference type="EMBL" id="JANAWD010000077">
    <property type="protein sequence ID" value="KAJ3488000.1"/>
    <property type="molecule type" value="Genomic_DNA"/>
</dbReference>
<evidence type="ECO:0000313" key="1">
    <source>
        <dbReference type="EMBL" id="KAJ3488000.1"/>
    </source>
</evidence>
<dbReference type="AlphaFoldDB" id="A0AAD5YJB7"/>
<dbReference type="Proteomes" id="UP001212997">
    <property type="component" value="Unassembled WGS sequence"/>
</dbReference>
<evidence type="ECO:0000313" key="2">
    <source>
        <dbReference type="Proteomes" id="UP001212997"/>
    </source>
</evidence>
<evidence type="ECO:0008006" key="3">
    <source>
        <dbReference type="Google" id="ProtNLM"/>
    </source>
</evidence>
<gene>
    <name evidence="1" type="ORF">NLI96_g3169</name>
</gene>
<organism evidence="1 2">
    <name type="scientific">Meripilus lineatus</name>
    <dbReference type="NCBI Taxonomy" id="2056292"/>
    <lineage>
        <taxon>Eukaryota</taxon>
        <taxon>Fungi</taxon>
        <taxon>Dikarya</taxon>
        <taxon>Basidiomycota</taxon>
        <taxon>Agaricomycotina</taxon>
        <taxon>Agaricomycetes</taxon>
        <taxon>Polyporales</taxon>
        <taxon>Meripilaceae</taxon>
        <taxon>Meripilus</taxon>
    </lineage>
</organism>
<sequence>MTQQLDLEGTTGPLYLKITSRNVRILGPTTLNLHLKCHESYHPCHLYSGPLCFTAASSVGSTRVSVDEGIKTIRFCLLGNLTSTTDRTFSKTVVCKMEIASIDESNQTEDGSAIANSQSKDLENESINYCYVLRELQGSIIPEFYGFFSCPASDVRGNISCVLTQYHGKAIRHEPEHRNSLEVRKSIWYALDTIHEQGLMHHDIINGGWGRNVVVDLEGTKPKIFIIDFEDARPHDCLKAPPIFSLGLEYESDSCYELWRYGLDAQLYAPGFILCRNKLIPLERARSIEELDKTRFVDYSEASEIEYEDHIIFAKFAWDKYMERYGHLPFVQAVISTLDKSSELEHCQALV</sequence>